<accession>A0A2T4UQA6</accession>
<dbReference type="AlphaFoldDB" id="A0A2T4UQA6"/>
<evidence type="ECO:0000256" key="2">
    <source>
        <dbReference type="PIRSR" id="PIRSR001359-3"/>
    </source>
</evidence>
<dbReference type="PIRSF" id="PIRSF001359">
    <property type="entry name" value="F_bP_aldolase_II"/>
    <property type="match status" value="1"/>
</dbReference>
<dbReference type="InterPro" id="IPR013785">
    <property type="entry name" value="Aldolase_TIM"/>
</dbReference>
<feature type="binding site" evidence="2">
    <location>
        <position position="85"/>
    </location>
    <ligand>
        <name>Zn(2+)</name>
        <dbReference type="ChEBI" id="CHEBI:29105"/>
        <label>1</label>
        <note>catalytic</note>
    </ligand>
</feature>
<feature type="active site" description="Proton donor" evidence="1">
    <location>
        <position position="84"/>
    </location>
</feature>
<dbReference type="PANTHER" id="PTHR30304">
    <property type="entry name" value="D-TAGATOSE-1,6-BISPHOSPHATE ALDOLASE"/>
    <property type="match status" value="1"/>
</dbReference>
<dbReference type="GO" id="GO:0005975">
    <property type="term" value="P:carbohydrate metabolic process"/>
    <property type="evidence" value="ECO:0007669"/>
    <property type="project" value="InterPro"/>
</dbReference>
<keyword evidence="4" id="KW-1185">Reference proteome</keyword>
<evidence type="ECO:0000313" key="3">
    <source>
        <dbReference type="EMBL" id="PTL71709.1"/>
    </source>
</evidence>
<gene>
    <name evidence="3" type="ORF">C1I63_01815</name>
</gene>
<feature type="binding site" evidence="2">
    <location>
        <position position="210"/>
    </location>
    <ligand>
        <name>Zn(2+)</name>
        <dbReference type="ChEBI" id="CHEBI:29105"/>
        <label>1</label>
        <note>catalytic</note>
    </ligand>
</feature>
<evidence type="ECO:0000313" key="4">
    <source>
        <dbReference type="Proteomes" id="UP000241085"/>
    </source>
</evidence>
<dbReference type="GO" id="GO:0008270">
    <property type="term" value="F:zinc ion binding"/>
    <property type="evidence" value="ECO:0007669"/>
    <property type="project" value="InterPro"/>
</dbReference>
<name>A0A2T4UQA6_9MICO</name>
<proteinExistence type="predicted"/>
<comment type="cofactor">
    <cofactor evidence="2">
        <name>Zn(2+)</name>
        <dbReference type="ChEBI" id="CHEBI:29105"/>
    </cofactor>
    <text evidence="2">Binds 2 Zn(2+) ions per subunit. One is catalytic and the other provides a structural contribution.</text>
</comment>
<dbReference type="Proteomes" id="UP000241085">
    <property type="component" value="Unassembled WGS sequence"/>
</dbReference>
<keyword evidence="2" id="KW-0862">Zinc</keyword>
<feature type="binding site" evidence="2">
    <location>
        <position position="140"/>
    </location>
    <ligand>
        <name>Zn(2+)</name>
        <dbReference type="ChEBI" id="CHEBI:29105"/>
        <label>2</label>
    </ligand>
</feature>
<feature type="binding site" evidence="2">
    <location>
        <position position="182"/>
    </location>
    <ligand>
        <name>Zn(2+)</name>
        <dbReference type="ChEBI" id="CHEBI:29105"/>
        <label>1</label>
        <note>catalytic</note>
    </ligand>
</feature>
<dbReference type="Pfam" id="PF01116">
    <property type="entry name" value="F_bP_aldolase"/>
    <property type="match status" value="1"/>
</dbReference>
<dbReference type="InterPro" id="IPR000771">
    <property type="entry name" value="FBA_II"/>
</dbReference>
<comment type="caution">
    <text evidence="3">The sequence shown here is derived from an EMBL/GenBank/DDBJ whole genome shotgun (WGS) entry which is preliminary data.</text>
</comment>
<dbReference type="Gene3D" id="3.20.20.70">
    <property type="entry name" value="Aldolase class I"/>
    <property type="match status" value="1"/>
</dbReference>
<organism evidence="3 4">
    <name type="scientific">Rathayibacter caricis DSM 15933</name>
    <dbReference type="NCBI Taxonomy" id="1328867"/>
    <lineage>
        <taxon>Bacteria</taxon>
        <taxon>Bacillati</taxon>
        <taxon>Actinomycetota</taxon>
        <taxon>Actinomycetes</taxon>
        <taxon>Micrococcales</taxon>
        <taxon>Microbacteriaceae</taxon>
        <taxon>Rathayibacter</taxon>
    </lineage>
</organism>
<dbReference type="EMBL" id="PZPL01000001">
    <property type="protein sequence ID" value="PTL71709.1"/>
    <property type="molecule type" value="Genomic_DNA"/>
</dbReference>
<keyword evidence="2" id="KW-0479">Metal-binding</keyword>
<dbReference type="SUPFAM" id="SSF51569">
    <property type="entry name" value="Aldolase"/>
    <property type="match status" value="1"/>
</dbReference>
<dbReference type="InterPro" id="IPR050246">
    <property type="entry name" value="Class_II_FBP_aldolase"/>
</dbReference>
<dbReference type="GO" id="GO:0016832">
    <property type="term" value="F:aldehyde-lyase activity"/>
    <property type="evidence" value="ECO:0007669"/>
    <property type="project" value="InterPro"/>
</dbReference>
<sequence>MPLTTTRELIDAAVARSSAVFGFNVITLEQAEAVVAGAEEAGTGAILQVSENAIGFHDGDMGPLLSACAGIAAASSVPLALHLDHFRDEALIGEGIERAAGLGVSSIMVDASHRSHDRNVSETLRAAQRAQELGLWVEAELGEIGGKDGAHSPLVRTRPHEAVDFVAATRVDALAVAVGSSHAMTSASAELDLELTALLAQVVDVPLVLHGSSGVRDALLVSAVAAGVRKINVGTALNIAFTEQIRLALAEDPRMHDPRRYIAGGRQAISRTVDHLCGLLTGASDSGLVR</sequence>
<reference evidence="3 4" key="1">
    <citation type="submission" date="2018-03" db="EMBL/GenBank/DDBJ databases">
        <title>Bacteriophage NCPPB3778 and a type I-E CRISPR drive the evolution of the US Biological Select Agent, Rathayibacter toxicus.</title>
        <authorList>
            <person name="Davis E.W.II."/>
            <person name="Tabima J.F."/>
            <person name="Weisberg A.J."/>
            <person name="Dantas Lopes L."/>
            <person name="Wiseman M.S."/>
            <person name="Wiseman M.S."/>
            <person name="Pupko T."/>
            <person name="Belcher M.S."/>
            <person name="Sechler A.J."/>
            <person name="Tancos M.A."/>
            <person name="Schroeder B.K."/>
            <person name="Murray T.D."/>
            <person name="Luster D.G."/>
            <person name="Schneider W.L."/>
            <person name="Rogers E."/>
            <person name="Andreote F.D."/>
            <person name="Grunwald N.J."/>
            <person name="Putnam M.L."/>
            <person name="Chang J.H."/>
        </authorList>
    </citation>
    <scope>NUCLEOTIDE SEQUENCE [LARGE SCALE GENOMIC DNA]</scope>
    <source>
        <strain evidence="3 4">DSM 15933</strain>
    </source>
</reference>
<dbReference type="PANTHER" id="PTHR30304:SF0">
    <property type="entry name" value="D-TAGATOSE-1,6-BISPHOSPHATE ALDOLASE SUBUNIT GATY-RELATED"/>
    <property type="match status" value="1"/>
</dbReference>
<dbReference type="RefSeq" id="WP_107573547.1">
    <property type="nucleotide sequence ID" value="NZ_PZPL01000001.1"/>
</dbReference>
<evidence type="ECO:0000256" key="1">
    <source>
        <dbReference type="PIRSR" id="PIRSR001359-1"/>
    </source>
</evidence>
<protein>
    <submittedName>
        <fullName evidence="3">Fructose-bisphosphate aldolase</fullName>
    </submittedName>
</protein>
<feature type="binding site" evidence="2">
    <location>
        <position position="110"/>
    </location>
    <ligand>
        <name>Zn(2+)</name>
        <dbReference type="ChEBI" id="CHEBI:29105"/>
        <label>2</label>
    </ligand>
</feature>